<keyword evidence="10" id="KW-1185">Reference proteome</keyword>
<protein>
    <submittedName>
        <fullName evidence="9">ABC transporter permease</fullName>
    </submittedName>
</protein>
<organism evidence="9 10">
    <name type="scientific">Novosphingobium clariflavum</name>
    <dbReference type="NCBI Taxonomy" id="2029884"/>
    <lineage>
        <taxon>Bacteria</taxon>
        <taxon>Pseudomonadati</taxon>
        <taxon>Pseudomonadota</taxon>
        <taxon>Alphaproteobacteria</taxon>
        <taxon>Sphingomonadales</taxon>
        <taxon>Sphingomonadaceae</taxon>
        <taxon>Novosphingobium</taxon>
    </lineage>
</organism>
<feature type="domain" description="ABC transmembrane type-1" evidence="8">
    <location>
        <begin position="59"/>
        <end position="240"/>
    </location>
</feature>
<evidence type="ECO:0000256" key="1">
    <source>
        <dbReference type="ARBA" id="ARBA00004651"/>
    </source>
</evidence>
<keyword evidence="3" id="KW-1003">Cell membrane</keyword>
<dbReference type="Proteomes" id="UP001589858">
    <property type="component" value="Unassembled WGS sequence"/>
</dbReference>
<evidence type="ECO:0000313" key="9">
    <source>
        <dbReference type="EMBL" id="MFC0686691.1"/>
    </source>
</evidence>
<feature type="transmembrane region" description="Helical" evidence="7">
    <location>
        <begin position="66"/>
        <end position="87"/>
    </location>
</feature>
<dbReference type="RefSeq" id="WP_267218496.1">
    <property type="nucleotide sequence ID" value="NZ_JAPCWC010000001.1"/>
</dbReference>
<dbReference type="Gene3D" id="1.10.3720.10">
    <property type="entry name" value="MetI-like"/>
    <property type="match status" value="1"/>
</dbReference>
<keyword evidence="5 7" id="KW-1133">Transmembrane helix</keyword>
<evidence type="ECO:0000256" key="7">
    <source>
        <dbReference type="RuleBase" id="RU363032"/>
    </source>
</evidence>
<sequence length="256" mass="27623">MTPRLKPAALALLFPALVLGWWEWESRQSAGHAYAFAPLEQIGRSFVDMLSDGTLLFQAGASLQRALTALLIGGSIGIAIGVATGLSRLLDRTATPLITTLRQVPILGWLPLVALWFGNGDGAKLLLVSLSAFYPTVLNTQKGMQAIETRYAEVGRLYGFTRWQALRLIAWPSALPLIFTGISQALAFSWIATIGVELLFSATAGLGTEMMAAQVAARTDVVLVCVACVGVMGFALNQLFGLLRARLLRWQPPIRN</sequence>
<evidence type="ECO:0000259" key="8">
    <source>
        <dbReference type="PROSITE" id="PS50928"/>
    </source>
</evidence>
<evidence type="ECO:0000256" key="6">
    <source>
        <dbReference type="ARBA" id="ARBA00023136"/>
    </source>
</evidence>
<dbReference type="PROSITE" id="PS50928">
    <property type="entry name" value="ABC_TM1"/>
    <property type="match status" value="1"/>
</dbReference>
<dbReference type="EMBL" id="JBHLTM010000075">
    <property type="protein sequence ID" value="MFC0686691.1"/>
    <property type="molecule type" value="Genomic_DNA"/>
</dbReference>
<dbReference type="PANTHER" id="PTHR30151">
    <property type="entry name" value="ALKANE SULFONATE ABC TRANSPORTER-RELATED, MEMBRANE SUBUNIT"/>
    <property type="match status" value="1"/>
</dbReference>
<comment type="subcellular location">
    <subcellularLocation>
        <location evidence="1 7">Cell membrane</location>
        <topology evidence="1 7">Multi-pass membrane protein</topology>
    </subcellularLocation>
</comment>
<keyword evidence="6 7" id="KW-0472">Membrane</keyword>
<gene>
    <name evidence="9" type="ORF">ACFFF8_19075</name>
</gene>
<dbReference type="PANTHER" id="PTHR30151:SF38">
    <property type="entry name" value="ALIPHATIC SULFONATES TRANSPORT PERMEASE PROTEIN SSUC-RELATED"/>
    <property type="match status" value="1"/>
</dbReference>
<keyword evidence="4 7" id="KW-0812">Transmembrane</keyword>
<dbReference type="CDD" id="cd06261">
    <property type="entry name" value="TM_PBP2"/>
    <property type="match status" value="1"/>
</dbReference>
<comment type="caution">
    <text evidence="9">The sequence shown here is derived from an EMBL/GenBank/DDBJ whole genome shotgun (WGS) entry which is preliminary data.</text>
</comment>
<evidence type="ECO:0000313" key="10">
    <source>
        <dbReference type="Proteomes" id="UP001589858"/>
    </source>
</evidence>
<name>A0ABV6SBQ8_9SPHN</name>
<dbReference type="InterPro" id="IPR000515">
    <property type="entry name" value="MetI-like"/>
</dbReference>
<feature type="transmembrane region" description="Helical" evidence="7">
    <location>
        <begin position="177"/>
        <end position="200"/>
    </location>
</feature>
<evidence type="ECO:0000256" key="4">
    <source>
        <dbReference type="ARBA" id="ARBA00022692"/>
    </source>
</evidence>
<dbReference type="SUPFAM" id="SSF161098">
    <property type="entry name" value="MetI-like"/>
    <property type="match status" value="1"/>
</dbReference>
<keyword evidence="2 7" id="KW-0813">Transport</keyword>
<dbReference type="Pfam" id="PF00528">
    <property type="entry name" value="BPD_transp_1"/>
    <property type="match status" value="1"/>
</dbReference>
<evidence type="ECO:0000256" key="2">
    <source>
        <dbReference type="ARBA" id="ARBA00022448"/>
    </source>
</evidence>
<evidence type="ECO:0000256" key="3">
    <source>
        <dbReference type="ARBA" id="ARBA00022475"/>
    </source>
</evidence>
<evidence type="ECO:0000256" key="5">
    <source>
        <dbReference type="ARBA" id="ARBA00022989"/>
    </source>
</evidence>
<feature type="transmembrane region" description="Helical" evidence="7">
    <location>
        <begin position="221"/>
        <end position="243"/>
    </location>
</feature>
<accession>A0ABV6SBQ8</accession>
<comment type="similarity">
    <text evidence="7">Belongs to the binding-protein-dependent transport system permease family.</text>
</comment>
<dbReference type="InterPro" id="IPR035906">
    <property type="entry name" value="MetI-like_sf"/>
</dbReference>
<reference evidence="9 10" key="1">
    <citation type="submission" date="2024-09" db="EMBL/GenBank/DDBJ databases">
        <authorList>
            <person name="Sun Q."/>
            <person name="Mori K."/>
        </authorList>
    </citation>
    <scope>NUCLEOTIDE SEQUENCE [LARGE SCALE GENOMIC DNA]</scope>
    <source>
        <strain evidence="9 10">CICC 11035S</strain>
    </source>
</reference>
<proteinExistence type="inferred from homology"/>